<reference evidence="12 13" key="1">
    <citation type="submission" date="2018-12" db="EMBL/GenBank/DDBJ databases">
        <authorList>
            <consortium name="Pathogen Informatics"/>
        </authorList>
    </citation>
    <scope>NUCLEOTIDE SEQUENCE [LARGE SCALE GENOMIC DNA]</scope>
    <source>
        <strain evidence="12 13">NCTC12227</strain>
    </source>
</reference>
<evidence type="ECO:0000256" key="6">
    <source>
        <dbReference type="ARBA" id="ARBA00022840"/>
    </source>
</evidence>
<keyword evidence="13" id="KW-1185">Reference proteome</keyword>
<evidence type="ECO:0000256" key="10">
    <source>
        <dbReference type="HAMAP-Rule" id="MF_01569"/>
    </source>
</evidence>
<dbReference type="Proteomes" id="UP000268229">
    <property type="component" value="Chromosome"/>
</dbReference>
<dbReference type="STRING" id="326522.BWD08_08480"/>
<evidence type="ECO:0000256" key="4">
    <source>
        <dbReference type="ARBA" id="ARBA00022598"/>
    </source>
</evidence>
<dbReference type="PIRSF" id="PIRSF001535">
    <property type="entry name" value="ProRS_1"/>
    <property type="match status" value="1"/>
</dbReference>
<organism evidence="12 13">
    <name type="scientific">Neisseria animaloris</name>
    <dbReference type="NCBI Taxonomy" id="326522"/>
    <lineage>
        <taxon>Bacteria</taxon>
        <taxon>Pseudomonadati</taxon>
        <taxon>Pseudomonadota</taxon>
        <taxon>Betaproteobacteria</taxon>
        <taxon>Neisseriales</taxon>
        <taxon>Neisseriaceae</taxon>
        <taxon>Neisseria</taxon>
    </lineage>
</organism>
<accession>A0A448UC15</accession>
<dbReference type="FunFam" id="3.30.930.10:FF:000043">
    <property type="entry name" value="Proline--tRNA ligase"/>
    <property type="match status" value="1"/>
</dbReference>
<dbReference type="NCBIfam" id="TIGR00409">
    <property type="entry name" value="proS_fam_II"/>
    <property type="match status" value="1"/>
</dbReference>
<dbReference type="SUPFAM" id="SSF55681">
    <property type="entry name" value="Class II aaRS and biotin synthetases"/>
    <property type="match status" value="1"/>
</dbReference>
<gene>
    <name evidence="10 12" type="primary">proS</name>
    <name evidence="12" type="ORF">NCTC12227_01173</name>
</gene>
<dbReference type="Pfam" id="PF00587">
    <property type="entry name" value="tRNA-synt_2b"/>
    <property type="match status" value="1"/>
</dbReference>
<evidence type="ECO:0000256" key="3">
    <source>
        <dbReference type="ARBA" id="ARBA00022490"/>
    </source>
</evidence>
<keyword evidence="3 10" id="KW-0963">Cytoplasm</keyword>
<comment type="subunit">
    <text evidence="2 10">Homodimer.</text>
</comment>
<dbReference type="InterPro" id="IPR036754">
    <property type="entry name" value="YbaK/aa-tRNA-synt-asso_dom_sf"/>
</dbReference>
<dbReference type="InterPro" id="IPR006195">
    <property type="entry name" value="aa-tRNA-synth_II"/>
</dbReference>
<dbReference type="GO" id="GO:0005829">
    <property type="term" value="C:cytosol"/>
    <property type="evidence" value="ECO:0007669"/>
    <property type="project" value="TreeGrafter"/>
</dbReference>
<dbReference type="GO" id="GO:0004827">
    <property type="term" value="F:proline-tRNA ligase activity"/>
    <property type="evidence" value="ECO:0007669"/>
    <property type="project" value="UniProtKB-UniRule"/>
</dbReference>
<dbReference type="CDD" id="cd00779">
    <property type="entry name" value="ProRS_core_prok"/>
    <property type="match status" value="1"/>
</dbReference>
<dbReference type="CDD" id="cd04334">
    <property type="entry name" value="ProRS-INS"/>
    <property type="match status" value="1"/>
</dbReference>
<dbReference type="HAMAP" id="MF_01569">
    <property type="entry name" value="Pro_tRNA_synth_type1"/>
    <property type="match status" value="1"/>
</dbReference>
<dbReference type="KEGG" id="nani:NCTC12227_01173"/>
<evidence type="ECO:0000313" key="13">
    <source>
        <dbReference type="Proteomes" id="UP000268229"/>
    </source>
</evidence>
<comment type="catalytic activity">
    <reaction evidence="9 10">
        <text>tRNA(Pro) + L-proline + ATP = L-prolyl-tRNA(Pro) + AMP + diphosphate</text>
        <dbReference type="Rhea" id="RHEA:14305"/>
        <dbReference type="Rhea" id="RHEA-COMP:9700"/>
        <dbReference type="Rhea" id="RHEA-COMP:9702"/>
        <dbReference type="ChEBI" id="CHEBI:30616"/>
        <dbReference type="ChEBI" id="CHEBI:33019"/>
        <dbReference type="ChEBI" id="CHEBI:60039"/>
        <dbReference type="ChEBI" id="CHEBI:78442"/>
        <dbReference type="ChEBI" id="CHEBI:78532"/>
        <dbReference type="ChEBI" id="CHEBI:456215"/>
        <dbReference type="EC" id="6.1.1.15"/>
    </reaction>
</comment>
<dbReference type="AlphaFoldDB" id="A0A448UC15"/>
<evidence type="ECO:0000256" key="5">
    <source>
        <dbReference type="ARBA" id="ARBA00022741"/>
    </source>
</evidence>
<evidence type="ECO:0000256" key="1">
    <source>
        <dbReference type="ARBA" id="ARBA00004496"/>
    </source>
</evidence>
<keyword evidence="5 10" id="KW-0547">Nucleotide-binding</keyword>
<protein>
    <recommendedName>
        <fullName evidence="10">Proline--tRNA ligase</fullName>
        <ecNumber evidence="10">6.1.1.15</ecNumber>
    </recommendedName>
    <alternativeName>
        <fullName evidence="10">Prolyl-tRNA synthetase</fullName>
        <shortName evidence="10">ProRS</shortName>
    </alternativeName>
</protein>
<dbReference type="Pfam" id="PF04073">
    <property type="entry name" value="tRNA_edit"/>
    <property type="match status" value="1"/>
</dbReference>
<evidence type="ECO:0000259" key="11">
    <source>
        <dbReference type="PROSITE" id="PS50862"/>
    </source>
</evidence>
<comment type="function">
    <text evidence="10">Catalyzes the attachment of proline to tRNA(Pro) in a two-step reaction: proline is first activated by ATP to form Pro-AMP and then transferred to the acceptor end of tRNA(Pro). As ProRS can inadvertently accommodate and process non-cognate amino acids such as alanine and cysteine, to avoid such errors it has two additional distinct editing activities against alanine. One activity is designated as 'pretransfer' editing and involves the tRNA(Pro)-independent hydrolysis of activated Ala-AMP. The other activity is designated 'posttransfer' editing and involves deacylation of mischarged Ala-tRNA(Pro). The misacylated Cys-tRNA(Pro) is not edited by ProRS.</text>
</comment>
<keyword evidence="4 10" id="KW-0436">Ligase</keyword>
<dbReference type="InterPro" id="IPR044140">
    <property type="entry name" value="ProRS_anticodon_short"/>
</dbReference>
<dbReference type="InterPro" id="IPR045864">
    <property type="entry name" value="aa-tRNA-synth_II/BPL/LPL"/>
</dbReference>
<comment type="similarity">
    <text evidence="10">Belongs to the class-II aminoacyl-tRNA synthetase family. ProS type 1 subfamily.</text>
</comment>
<dbReference type="InterPro" id="IPR050062">
    <property type="entry name" value="Pro-tRNA_synthetase"/>
</dbReference>
<feature type="domain" description="Aminoacyl-transfer RNA synthetases class-II family profile" evidence="11">
    <location>
        <begin position="60"/>
        <end position="493"/>
    </location>
</feature>
<dbReference type="GO" id="GO:0006433">
    <property type="term" value="P:prolyl-tRNA aminoacylation"/>
    <property type="evidence" value="ECO:0007669"/>
    <property type="project" value="UniProtKB-UniRule"/>
</dbReference>
<dbReference type="InterPro" id="IPR023717">
    <property type="entry name" value="Pro-tRNA-Synthase_IIa_type1"/>
</dbReference>
<dbReference type="Gene3D" id="3.40.50.800">
    <property type="entry name" value="Anticodon-binding domain"/>
    <property type="match status" value="1"/>
</dbReference>
<dbReference type="InterPro" id="IPR002316">
    <property type="entry name" value="Pro-tRNA-ligase_IIa"/>
</dbReference>
<keyword evidence="8 10" id="KW-0030">Aminoacyl-tRNA synthetase</keyword>
<dbReference type="SUPFAM" id="SSF55826">
    <property type="entry name" value="YbaK/ProRS associated domain"/>
    <property type="match status" value="1"/>
</dbReference>
<keyword evidence="7 10" id="KW-0648">Protein biosynthesis</keyword>
<sequence>MPAEKSRFAVQCTSLIFPADINMKASQFFISTLKEAPAEATLASHKLMLRAGLIKANASGLYTWMPMGLRVLRKVENIVREEMNRAGAVELLMPVVQPAELWQESGRWEFYGKELLRLKDRHDRDFCMGPTCEEVITDIVRKEITSYKQLPKNFYHIQTKFRDEVRPRFGVMRAREFVMKDAYSFHADYESLVEGYNTMYDTYCRIFNRLGLNYRPVAADTGSIGGTGSHEFQVLAESGEDVIAYSDQSDFAANVELAPTLPQQGERAAATATLTKVHTPNVKTIADLVAFLNVPIEKTLKSIVVEGEEEGELVLLLLRGDHEFNDIKAEKLTGVKSPLAMATPAAVQTAFGANGGSLGPVGFTGKVYADFAVEKLADTVIGANEDDYHYTGFNFGRDCPEPEFVDLRNVVEGDPSPDGKGRLKLARGIEVGHVFQLRDKYSKALNTTFLDNNGKAQIMEMGCYGIGITRIVAAAIEQNNDERGIIWTDAMAPFEVVIVPMNYKKSDTVREAADKLYAELLAKGADVLLDDRDERAGVLLNDSELLGIPHRIVIGDRALKEGNVEYAKRTDSEAQSVAVGEVAAKVLEALGK</sequence>
<evidence type="ECO:0000256" key="9">
    <source>
        <dbReference type="ARBA" id="ARBA00047671"/>
    </source>
</evidence>
<name>A0A448UC15_9NEIS</name>
<dbReference type="InterPro" id="IPR007214">
    <property type="entry name" value="YbaK/aa-tRNA-synth-assoc-dom"/>
</dbReference>
<keyword evidence="6 10" id="KW-0067">ATP-binding</keyword>
<comment type="domain">
    <text evidence="10">Consists of three domains: the N-terminal catalytic domain, the editing domain and the C-terminal anticodon-binding domain.</text>
</comment>
<dbReference type="InterPro" id="IPR033730">
    <property type="entry name" value="ProRS_core_prok"/>
</dbReference>
<dbReference type="PRINTS" id="PR01046">
    <property type="entry name" value="TRNASYNTHPRO"/>
</dbReference>
<dbReference type="PANTHER" id="PTHR42753">
    <property type="entry name" value="MITOCHONDRIAL RIBOSOME PROTEIN L39/PROLYL-TRNA LIGASE FAMILY MEMBER"/>
    <property type="match status" value="1"/>
</dbReference>
<dbReference type="Pfam" id="PF03129">
    <property type="entry name" value="HGTP_anticodon"/>
    <property type="match status" value="1"/>
</dbReference>
<dbReference type="FunFam" id="3.30.930.10:FF:000097">
    <property type="entry name" value="Proline--tRNA ligase"/>
    <property type="match status" value="1"/>
</dbReference>
<dbReference type="GO" id="GO:0005524">
    <property type="term" value="F:ATP binding"/>
    <property type="evidence" value="ECO:0007669"/>
    <property type="project" value="UniProtKB-UniRule"/>
</dbReference>
<dbReference type="GO" id="GO:0002161">
    <property type="term" value="F:aminoacyl-tRNA deacylase activity"/>
    <property type="evidence" value="ECO:0007669"/>
    <property type="project" value="InterPro"/>
</dbReference>
<evidence type="ECO:0000256" key="8">
    <source>
        <dbReference type="ARBA" id="ARBA00023146"/>
    </source>
</evidence>
<evidence type="ECO:0000256" key="2">
    <source>
        <dbReference type="ARBA" id="ARBA00011738"/>
    </source>
</evidence>
<dbReference type="InterPro" id="IPR004154">
    <property type="entry name" value="Anticodon-bd"/>
</dbReference>
<dbReference type="EC" id="6.1.1.15" evidence="10"/>
<dbReference type="CDD" id="cd00861">
    <property type="entry name" value="ProRS_anticodon_short"/>
    <property type="match status" value="1"/>
</dbReference>
<comment type="subcellular location">
    <subcellularLocation>
        <location evidence="1 10">Cytoplasm</location>
    </subcellularLocation>
</comment>
<evidence type="ECO:0000313" key="12">
    <source>
        <dbReference type="EMBL" id="VEJ21435.1"/>
    </source>
</evidence>
<proteinExistence type="inferred from homology"/>
<dbReference type="InterPro" id="IPR004500">
    <property type="entry name" value="Pro-tRNA-synth_IIa_bac-type"/>
</dbReference>
<dbReference type="Gene3D" id="3.30.930.10">
    <property type="entry name" value="Bira Bifunctional Protein, Domain 2"/>
    <property type="match status" value="2"/>
</dbReference>
<dbReference type="InterPro" id="IPR036621">
    <property type="entry name" value="Anticodon-bd_dom_sf"/>
</dbReference>
<dbReference type="SUPFAM" id="SSF52954">
    <property type="entry name" value="Class II aaRS ABD-related"/>
    <property type="match status" value="1"/>
</dbReference>
<dbReference type="InterPro" id="IPR002314">
    <property type="entry name" value="aa-tRNA-synt_IIb"/>
</dbReference>
<dbReference type="NCBIfam" id="NF006625">
    <property type="entry name" value="PRK09194.1"/>
    <property type="match status" value="1"/>
</dbReference>
<evidence type="ECO:0000256" key="7">
    <source>
        <dbReference type="ARBA" id="ARBA00022917"/>
    </source>
</evidence>
<dbReference type="PANTHER" id="PTHR42753:SF2">
    <property type="entry name" value="PROLINE--TRNA LIGASE"/>
    <property type="match status" value="1"/>
</dbReference>
<dbReference type="EMBL" id="LR134516">
    <property type="protein sequence ID" value="VEJ21435.1"/>
    <property type="molecule type" value="Genomic_DNA"/>
</dbReference>
<dbReference type="PROSITE" id="PS50862">
    <property type="entry name" value="AA_TRNA_LIGASE_II"/>
    <property type="match status" value="1"/>
</dbReference>